<accession>A0A640KBH9</accession>
<keyword evidence="3" id="KW-1185">Reference proteome</keyword>
<evidence type="ECO:0000313" key="3">
    <source>
        <dbReference type="Proteomes" id="UP000419144"/>
    </source>
</evidence>
<organism evidence="2 3">
    <name type="scientific">Leishmania tarentolae</name>
    <name type="common">Sauroleishmania tarentolae</name>
    <dbReference type="NCBI Taxonomy" id="5689"/>
    <lineage>
        <taxon>Eukaryota</taxon>
        <taxon>Discoba</taxon>
        <taxon>Euglenozoa</taxon>
        <taxon>Kinetoplastea</taxon>
        <taxon>Metakinetoplastina</taxon>
        <taxon>Trypanosomatida</taxon>
        <taxon>Trypanosomatidae</taxon>
        <taxon>Leishmaniinae</taxon>
        <taxon>Leishmania</taxon>
        <taxon>lizard Leishmania</taxon>
    </lineage>
</organism>
<evidence type="ECO:0000256" key="1">
    <source>
        <dbReference type="SAM" id="MobiDB-lite"/>
    </source>
</evidence>
<feature type="compositionally biased region" description="Polar residues" evidence="1">
    <location>
        <begin position="1181"/>
        <end position="1194"/>
    </location>
</feature>
<feature type="region of interest" description="Disordered" evidence="1">
    <location>
        <begin position="679"/>
        <end position="711"/>
    </location>
</feature>
<name>A0A640KBH9_LEITA</name>
<feature type="compositionally biased region" description="Polar residues" evidence="1">
    <location>
        <begin position="17"/>
        <end position="31"/>
    </location>
</feature>
<proteinExistence type="predicted"/>
<sequence length="1210" mass="131484">MEGNGGEMQDSTEQRVYVNNMNTLHATTSLPERTPYRLRERNMVAPGSSSSDYVHSPVASNNSPRSGRGRYGASGKPQQSRPAQSAFAESQKSAEQQHEVAPLTANGEVIHKNLHGIYKRIMRRLQRQLNYEGVSRVTLAEQYGVDLQLAYEHDAQEMKAAEAGSQRNTKHLCRTSPSQHPTSTSSSSPIQVPGEGETSTVRRTSPRFFTGCPANTLHTREPEHHSPGPRDNSTAAARDGGRSSSRLVQFHANSPSRPSGAVGGMAGQAAEEESKLEQDIAAQPCPLPLRLVIQNVLDTLQKKMSLAEGGSLKDCIVFSFESRALLDRLLKEIPLYSQYSANQDTAAVAGGAQQDIALVYQKLRQKPVLLPRAGYVEDPVTGAIHGQIFGGDAATSGPVPSLVPMATANATVSLPSINASRNFNASRAAPLDTFTYGAGTIGDVQLPSGYGKSSRLNDAMLQGGTTARYGDRQPQNQRLRDHMRVGSAAGGRSPVSISDAASVQNSVTAMESDGASTAPQSSFEAAHRATRLVSVGTVTEENNLTTVPKADYAALHQRMVELEVQLADAQMHRSDLAHQLCEEVQYKEKKKRVIQYLRETLVRECAMLRSQLHLASGRMQALQQQQHAPPQYSRGVVTSSGANDAHNEVLNASVPSGATRACKPLGASMASAMSISLSGDAHGPPLRRYSKRSSHSMSCNESSASISAGTNGCGRSRLITMRRRISSGCASLGASLSAAPPGMGTSSTGVPFLPVAGGSSATGTTMDGQQPNDLEAVQSLLDLVLLAVQEDAVLPSHTLQMVRSGHADVETVRNTLCKGEKQQLEELRHKYEERQHTVKRSIITRTAEHNILIEVQKREVQRLQALTDTTRMRAILGQHLSDLRTELKHMRMFITEQLHFFNVVMENTTQSLLRRSALVDKTLSENLVLTNVVSATRDMIESAGTLLMPMLTNEYRCGYHPWPLKMRNTADPLAHIIHLRYGSGVVVRLRDSLNVFAQLYGALHRCILNQVVLPDSSRPSAGKPLQHLCAALALNSMSHTDIVFAARHAYDTEMQLSKQLARYNVRLMWNAYLQRVYTNRSVAALSEAGLSPRLSALPVAGRINVLAKERAVLLQERVTVQRARAENAKSTYRLWQEKEIDIMEGYPTPQTQRNRLALLASDTANGSSVMGIGIGAAMPRHSSTTMTGSFSRTFGRSMGSRSEDAGMVAV</sequence>
<feature type="region of interest" description="Disordered" evidence="1">
    <location>
        <begin position="1181"/>
        <end position="1210"/>
    </location>
</feature>
<reference evidence="2" key="1">
    <citation type="submission" date="2019-11" db="EMBL/GenBank/DDBJ databases">
        <title>Leishmania tarentolae CDS.</title>
        <authorList>
            <person name="Goto Y."/>
            <person name="Yamagishi J."/>
        </authorList>
    </citation>
    <scope>NUCLEOTIDE SEQUENCE [LARGE SCALE GENOMIC DNA]</scope>
    <source>
        <strain evidence="2">Parrot Tar II</strain>
    </source>
</reference>
<dbReference type="OrthoDB" id="273240at2759"/>
<feature type="compositionally biased region" description="Basic and acidic residues" evidence="1">
    <location>
        <begin position="218"/>
        <end position="228"/>
    </location>
</feature>
<feature type="region of interest" description="Disordered" evidence="1">
    <location>
        <begin position="1"/>
        <end position="102"/>
    </location>
</feature>
<evidence type="ECO:0000313" key="2">
    <source>
        <dbReference type="EMBL" id="GET86933.1"/>
    </source>
</evidence>
<feature type="compositionally biased region" description="Polar residues" evidence="1">
    <location>
        <begin position="47"/>
        <end position="65"/>
    </location>
</feature>
<dbReference type="VEuPathDB" id="TriTrypDB:LtaPh_1307300"/>
<feature type="compositionally biased region" description="Polar residues" evidence="1">
    <location>
        <begin position="695"/>
        <end position="710"/>
    </location>
</feature>
<feature type="compositionally biased region" description="Polar residues" evidence="1">
    <location>
        <begin position="242"/>
        <end position="257"/>
    </location>
</feature>
<dbReference type="Proteomes" id="UP000419144">
    <property type="component" value="Unassembled WGS sequence"/>
</dbReference>
<feature type="compositionally biased region" description="Low complexity" evidence="1">
    <location>
        <begin position="175"/>
        <end position="189"/>
    </location>
</feature>
<feature type="region of interest" description="Disordered" evidence="1">
    <location>
        <begin position="158"/>
        <end position="277"/>
    </location>
</feature>
<comment type="caution">
    <text evidence="2">The sequence shown here is derived from an EMBL/GenBank/DDBJ whole genome shotgun (WGS) entry which is preliminary data.</text>
</comment>
<dbReference type="AlphaFoldDB" id="A0A640KBH9"/>
<dbReference type="EMBL" id="BLBS01000017">
    <property type="protein sequence ID" value="GET86933.1"/>
    <property type="molecule type" value="Genomic_DNA"/>
</dbReference>
<feature type="compositionally biased region" description="Polar residues" evidence="1">
    <location>
        <begin position="76"/>
        <end position="94"/>
    </location>
</feature>
<gene>
    <name evidence="2" type="ORF">LtaPh_1307300</name>
</gene>
<protein>
    <submittedName>
        <fullName evidence="2">Uncharacterized protein</fullName>
    </submittedName>
</protein>